<name>A0A3R6ZAE6_APHAT</name>
<accession>A0A3R6ZAE6</accession>
<evidence type="ECO:0000313" key="2">
    <source>
        <dbReference type="Proteomes" id="UP000285712"/>
    </source>
</evidence>
<organism evidence="1 2">
    <name type="scientific">Aphanomyces astaci</name>
    <name type="common">Crayfish plague agent</name>
    <dbReference type="NCBI Taxonomy" id="112090"/>
    <lineage>
        <taxon>Eukaryota</taxon>
        <taxon>Sar</taxon>
        <taxon>Stramenopiles</taxon>
        <taxon>Oomycota</taxon>
        <taxon>Saprolegniomycetes</taxon>
        <taxon>Saprolegniales</taxon>
        <taxon>Verrucalvaceae</taxon>
        <taxon>Aphanomyces</taxon>
    </lineage>
</organism>
<reference evidence="1 2" key="1">
    <citation type="submission" date="2018-08" db="EMBL/GenBank/DDBJ databases">
        <title>Aphanomyces genome sequencing and annotation.</title>
        <authorList>
            <person name="Minardi D."/>
            <person name="Oidtmann B."/>
            <person name="Van Der Giezen M."/>
            <person name="Studholme D.J."/>
        </authorList>
    </citation>
    <scope>NUCLEOTIDE SEQUENCE [LARGE SCALE GENOMIC DNA]</scope>
    <source>
        <strain evidence="1 2">Sv</strain>
    </source>
</reference>
<feature type="non-terminal residue" evidence="1">
    <location>
        <position position="1"/>
    </location>
</feature>
<protein>
    <recommendedName>
        <fullName evidence="3">DDE-1 domain-containing protein</fullName>
    </recommendedName>
</protein>
<proteinExistence type="predicted"/>
<comment type="caution">
    <text evidence="1">The sequence shown here is derived from an EMBL/GenBank/DDBJ whole genome shotgun (WGS) entry which is preliminary data.</text>
</comment>
<dbReference type="AlphaFoldDB" id="A0A3R6ZAE6"/>
<dbReference type="Proteomes" id="UP000285712">
    <property type="component" value="Unassembled WGS sequence"/>
</dbReference>
<evidence type="ECO:0008006" key="3">
    <source>
        <dbReference type="Google" id="ProtNLM"/>
    </source>
</evidence>
<evidence type="ECO:0000313" key="1">
    <source>
        <dbReference type="EMBL" id="RHY84434.1"/>
    </source>
</evidence>
<sequence length="106" mass="12303">PMAKRCLVHWLLHVPVWPRQRVPMHTKLAELEMTRIRDEFSATFWNKYNERPLADILNADETAVYYDMPPGKIWAEIGKSAKVDVSQKHSNRITALLTCRADGSRN</sequence>
<dbReference type="EMBL" id="QUTG01006171">
    <property type="protein sequence ID" value="RHY84434.1"/>
    <property type="molecule type" value="Genomic_DNA"/>
</dbReference>
<gene>
    <name evidence="1" type="ORF">DYB35_007057</name>
</gene>